<evidence type="ECO:0000256" key="5">
    <source>
        <dbReference type="ARBA" id="ARBA00022702"/>
    </source>
</evidence>
<dbReference type="EMBL" id="JAAWVQ010142028">
    <property type="protein sequence ID" value="MBN3284947.1"/>
    <property type="molecule type" value="Genomic_DNA"/>
</dbReference>
<dbReference type="SMART" id="SM00078">
    <property type="entry name" value="IlGF"/>
    <property type="match status" value="1"/>
</dbReference>
<evidence type="ECO:0000256" key="3">
    <source>
        <dbReference type="ARBA" id="ARBA00011207"/>
    </source>
</evidence>
<comment type="caution">
    <text evidence="9">The sequence shown here is derived from an EMBL/GenBank/DDBJ whole genome shotgun (WGS) entry which is preliminary data.</text>
</comment>
<dbReference type="InterPro" id="IPR051777">
    <property type="entry name" value="Insulin-like_neuro_ligands"/>
</dbReference>
<evidence type="ECO:0000256" key="7">
    <source>
        <dbReference type="SAM" id="SignalP"/>
    </source>
</evidence>
<keyword evidence="5" id="KW-0372">Hormone</keyword>
<evidence type="ECO:0000256" key="1">
    <source>
        <dbReference type="ARBA" id="ARBA00004613"/>
    </source>
</evidence>
<dbReference type="PROSITE" id="PS00262">
    <property type="entry name" value="INSULIN"/>
    <property type="match status" value="1"/>
</dbReference>
<comment type="subcellular location">
    <subcellularLocation>
        <location evidence="1">Secreted</location>
    </subcellularLocation>
</comment>
<feature type="signal peptide" evidence="7">
    <location>
        <begin position="1"/>
        <end position="22"/>
    </location>
</feature>
<evidence type="ECO:0000259" key="8">
    <source>
        <dbReference type="SMART" id="SM00078"/>
    </source>
</evidence>
<dbReference type="InterPro" id="IPR036438">
    <property type="entry name" value="Insulin-like_sf"/>
</dbReference>
<dbReference type="InterPro" id="IPR016179">
    <property type="entry name" value="Insulin-like"/>
</dbReference>
<dbReference type="PANTHER" id="PTHR20968">
    <property type="entry name" value="ILGF DOMAIN-CONTAINING PROTEIN"/>
    <property type="match status" value="1"/>
</dbReference>
<keyword evidence="10" id="KW-1185">Reference proteome</keyword>
<comment type="similarity">
    <text evidence="2">Belongs to the insulin family.</text>
</comment>
<accession>A0ABS2YG94</accession>
<organism evidence="9 10">
    <name type="scientific">Polyodon spathula</name>
    <name type="common">North American paddlefish</name>
    <name type="synonym">Squalus spathula</name>
    <dbReference type="NCBI Taxonomy" id="7913"/>
    <lineage>
        <taxon>Eukaryota</taxon>
        <taxon>Metazoa</taxon>
        <taxon>Chordata</taxon>
        <taxon>Craniata</taxon>
        <taxon>Vertebrata</taxon>
        <taxon>Euteleostomi</taxon>
        <taxon>Actinopterygii</taxon>
        <taxon>Chondrostei</taxon>
        <taxon>Acipenseriformes</taxon>
        <taxon>Polyodontidae</taxon>
        <taxon>Polyodon</taxon>
    </lineage>
</organism>
<evidence type="ECO:0000256" key="6">
    <source>
        <dbReference type="ARBA" id="ARBA00023157"/>
    </source>
</evidence>
<keyword evidence="7" id="KW-0732">Signal</keyword>
<evidence type="ECO:0000313" key="10">
    <source>
        <dbReference type="Proteomes" id="UP001166093"/>
    </source>
</evidence>
<gene>
    <name evidence="9" type="primary">Rln3_3</name>
    <name evidence="9" type="ORF">GTO93_0001429</name>
</gene>
<feature type="domain" description="Insulin-like" evidence="8">
    <location>
        <begin position="27"/>
        <end position="141"/>
    </location>
</feature>
<evidence type="ECO:0000313" key="9">
    <source>
        <dbReference type="EMBL" id="MBN3284947.1"/>
    </source>
</evidence>
<feature type="non-terminal residue" evidence="9">
    <location>
        <position position="141"/>
    </location>
</feature>
<keyword evidence="4" id="KW-0964">Secreted</keyword>
<sequence length="141" mass="16309">MRAIVLGVLLLAVLSASTEVRGDMKVVKLCGREFIRAVIYTCGGSRWRRLLDEQELTVCQERFTFTVSTMLNWRTFYYQMNRLDPQPYNSQRQGTDSEEPLNYRTRAEGELSPRARRDLNQLLTTACCQWGCNKKDLSSLC</sequence>
<name>A0ABS2YG94_POLSP</name>
<reference evidence="9" key="1">
    <citation type="journal article" date="2021" name="Cell">
        <title>Tracing the genetic footprints of vertebrate landing in non-teleost ray-finned fishes.</title>
        <authorList>
            <person name="Bi X."/>
            <person name="Wang K."/>
            <person name="Yang L."/>
            <person name="Pan H."/>
            <person name="Jiang H."/>
            <person name="Wei Q."/>
            <person name="Fang M."/>
            <person name="Yu H."/>
            <person name="Zhu C."/>
            <person name="Cai Y."/>
            <person name="He Y."/>
            <person name="Gan X."/>
            <person name="Zeng H."/>
            <person name="Yu D."/>
            <person name="Zhu Y."/>
            <person name="Jiang H."/>
            <person name="Qiu Q."/>
            <person name="Yang H."/>
            <person name="Zhang Y.E."/>
            <person name="Wang W."/>
            <person name="Zhu M."/>
            <person name="He S."/>
            <person name="Zhang G."/>
        </authorList>
    </citation>
    <scope>NUCLEOTIDE SEQUENCE</scope>
    <source>
        <strain evidence="9">Pddl_001</strain>
    </source>
</reference>
<dbReference type="InterPro" id="IPR022353">
    <property type="entry name" value="Insulin_CS"/>
</dbReference>
<dbReference type="SUPFAM" id="SSF56994">
    <property type="entry name" value="Insulin-like"/>
    <property type="match status" value="1"/>
</dbReference>
<comment type="subunit">
    <text evidence="3">Heterodimer of a B chain and an A chain linked by two disulfide bonds.</text>
</comment>
<dbReference type="CDD" id="cd04365">
    <property type="entry name" value="IlGF_relaxin_like"/>
    <property type="match status" value="1"/>
</dbReference>
<feature type="non-terminal residue" evidence="9">
    <location>
        <position position="1"/>
    </location>
</feature>
<evidence type="ECO:0000256" key="2">
    <source>
        <dbReference type="ARBA" id="ARBA00009034"/>
    </source>
</evidence>
<feature type="chain" id="PRO_5046817573" evidence="7">
    <location>
        <begin position="23"/>
        <end position="141"/>
    </location>
</feature>
<dbReference type="PANTHER" id="PTHR20968:SF2">
    <property type="entry name" value="INSULIN-LIKE PEPTIDE INSL5"/>
    <property type="match status" value="1"/>
</dbReference>
<evidence type="ECO:0000256" key="4">
    <source>
        <dbReference type="ARBA" id="ARBA00022525"/>
    </source>
</evidence>
<keyword evidence="6" id="KW-1015">Disulfide bond</keyword>
<protein>
    <submittedName>
        <fullName evidence="9">REL3 protein</fullName>
    </submittedName>
</protein>
<proteinExistence type="inferred from homology"/>
<dbReference type="Proteomes" id="UP001166093">
    <property type="component" value="Unassembled WGS sequence"/>
</dbReference>